<accession>A0ABN5BVB7</accession>
<evidence type="ECO:0000256" key="1">
    <source>
        <dbReference type="SAM" id="Phobius"/>
    </source>
</evidence>
<evidence type="ECO:0000313" key="3">
    <source>
        <dbReference type="Proteomes" id="UP000190057"/>
    </source>
</evidence>
<proteinExistence type="predicted"/>
<feature type="transmembrane region" description="Helical" evidence="1">
    <location>
        <begin position="59"/>
        <end position="82"/>
    </location>
</feature>
<organism evidence="2 3">
    <name type="scientific">Elizabethkingia anophelis R26</name>
    <dbReference type="NCBI Taxonomy" id="1246994"/>
    <lineage>
        <taxon>Bacteria</taxon>
        <taxon>Pseudomonadati</taxon>
        <taxon>Bacteroidota</taxon>
        <taxon>Flavobacteriia</taxon>
        <taxon>Flavobacteriales</taxon>
        <taxon>Weeksellaceae</taxon>
        <taxon>Elizabethkingia</taxon>
    </lineage>
</organism>
<gene>
    <name evidence="2" type="ORF">BAZ09_004830</name>
</gene>
<keyword evidence="1" id="KW-0472">Membrane</keyword>
<reference evidence="2 3" key="1">
    <citation type="submission" date="2017-09" db="EMBL/GenBank/DDBJ databases">
        <title>Complete circularized genomes of four mosquito-derived Elizabethkingia anophelis isolates.</title>
        <authorList>
            <person name="Nicholson A.C."/>
            <person name="Xu J."/>
        </authorList>
    </citation>
    <scope>NUCLEOTIDE SEQUENCE [LARGE SCALE GENOMIC DNA]</scope>
    <source>
        <strain evidence="2 3">R26</strain>
    </source>
</reference>
<evidence type="ECO:0000313" key="2">
    <source>
        <dbReference type="EMBL" id="ATC35577.1"/>
    </source>
</evidence>
<keyword evidence="1" id="KW-0812">Transmembrane</keyword>
<dbReference type="GeneID" id="56683786"/>
<dbReference type="Proteomes" id="UP000190057">
    <property type="component" value="Chromosome"/>
</dbReference>
<feature type="transmembrane region" description="Helical" evidence="1">
    <location>
        <begin position="26"/>
        <end position="47"/>
    </location>
</feature>
<name>A0ABN5BVB7_9FLAO</name>
<dbReference type="EMBL" id="CP023401">
    <property type="protein sequence ID" value="ATC35577.1"/>
    <property type="molecule type" value="Genomic_DNA"/>
</dbReference>
<sequence>MEDRIKELESTLEEDIAKGTKLKKKLFIIFILVETLWILLLVIYHFIINNKTDSFNSFIHMTLPILISLLIFPLLLDFFSGLSVLQNKQKRLVDEINYLKNIQKRTFYGEIHLITGEKVEGVFIKPFFDSDPYYDKQNRTEYFKDKIISVKKIDNYEK</sequence>
<keyword evidence="1" id="KW-1133">Transmembrane helix</keyword>
<keyword evidence="3" id="KW-1185">Reference proteome</keyword>
<protein>
    <submittedName>
        <fullName evidence="2">Uncharacterized protein</fullName>
    </submittedName>
</protein>
<dbReference type="RefSeq" id="WP_009092104.1">
    <property type="nucleotide sequence ID" value="NZ_CP023401.1"/>
</dbReference>